<name>A0ABX5Y5B8_9BACT</name>
<protein>
    <submittedName>
        <fullName evidence="2">Uncharacterized protein</fullName>
    </submittedName>
</protein>
<evidence type="ECO:0000256" key="1">
    <source>
        <dbReference type="SAM" id="MobiDB-lite"/>
    </source>
</evidence>
<sequence>MGCFLLAAGREPSGLSRSNPTVRASPSGGTTGHLDSDQGPNLADFPTHFPGKSMAFCGSSRVSHCVGVAATSHWTSRDDCACKRLDRNLRF</sequence>
<evidence type="ECO:0000313" key="3">
    <source>
        <dbReference type="Proteomes" id="UP000318081"/>
    </source>
</evidence>
<organism evidence="2 3">
    <name type="scientific">Stieleria magnilauensis</name>
    <dbReference type="NCBI Taxonomy" id="2527963"/>
    <lineage>
        <taxon>Bacteria</taxon>
        <taxon>Pseudomonadati</taxon>
        <taxon>Planctomycetota</taxon>
        <taxon>Planctomycetia</taxon>
        <taxon>Pirellulales</taxon>
        <taxon>Pirellulaceae</taxon>
        <taxon>Stieleria</taxon>
    </lineage>
</organism>
<gene>
    <name evidence="2" type="ORF">TBK1r_63380</name>
</gene>
<keyword evidence="3" id="KW-1185">Reference proteome</keyword>
<feature type="compositionally biased region" description="Polar residues" evidence="1">
    <location>
        <begin position="15"/>
        <end position="28"/>
    </location>
</feature>
<dbReference type="Proteomes" id="UP000318081">
    <property type="component" value="Chromosome"/>
</dbReference>
<accession>A0ABX5Y5B8</accession>
<reference evidence="2 3" key="1">
    <citation type="submission" date="2019-02" db="EMBL/GenBank/DDBJ databases">
        <title>Deep-cultivation of Planctomycetes and their phenomic and genomic characterization uncovers novel biology.</title>
        <authorList>
            <person name="Wiegand S."/>
            <person name="Jogler M."/>
            <person name="Boedeker C."/>
            <person name="Pinto D."/>
            <person name="Vollmers J."/>
            <person name="Rivas-Marin E."/>
            <person name="Kohn T."/>
            <person name="Peeters S.H."/>
            <person name="Heuer A."/>
            <person name="Rast P."/>
            <person name="Oberbeckmann S."/>
            <person name="Bunk B."/>
            <person name="Jeske O."/>
            <person name="Meyerdierks A."/>
            <person name="Storesund J.E."/>
            <person name="Kallscheuer N."/>
            <person name="Luecker S."/>
            <person name="Lage O.M."/>
            <person name="Pohl T."/>
            <person name="Merkel B.J."/>
            <person name="Hornburger P."/>
            <person name="Mueller R.-W."/>
            <person name="Bruemmer F."/>
            <person name="Labrenz M."/>
            <person name="Spormann A.M."/>
            <person name="Op den Camp H."/>
            <person name="Overmann J."/>
            <person name="Amann R."/>
            <person name="Jetten M.S.M."/>
            <person name="Mascher T."/>
            <person name="Medema M.H."/>
            <person name="Devos D.P."/>
            <person name="Kaster A.-K."/>
            <person name="Ovreas L."/>
            <person name="Rohde M."/>
            <person name="Galperin M.Y."/>
            <person name="Jogler C."/>
        </authorList>
    </citation>
    <scope>NUCLEOTIDE SEQUENCE [LARGE SCALE GENOMIC DNA]</scope>
    <source>
        <strain evidence="2 3">TBK1r</strain>
    </source>
</reference>
<proteinExistence type="predicted"/>
<dbReference type="EMBL" id="CP036432">
    <property type="protein sequence ID" value="QDV87309.1"/>
    <property type="molecule type" value="Genomic_DNA"/>
</dbReference>
<feature type="region of interest" description="Disordered" evidence="1">
    <location>
        <begin position="8"/>
        <end position="44"/>
    </location>
</feature>
<evidence type="ECO:0000313" key="2">
    <source>
        <dbReference type="EMBL" id="QDV87309.1"/>
    </source>
</evidence>